<organism evidence="2 3">
    <name type="scientific">Mycena chlorophos</name>
    <name type="common">Agaric fungus</name>
    <name type="synonym">Agaricus chlorophos</name>
    <dbReference type="NCBI Taxonomy" id="658473"/>
    <lineage>
        <taxon>Eukaryota</taxon>
        <taxon>Fungi</taxon>
        <taxon>Dikarya</taxon>
        <taxon>Basidiomycota</taxon>
        <taxon>Agaricomycotina</taxon>
        <taxon>Agaricomycetes</taxon>
        <taxon>Agaricomycetidae</taxon>
        <taxon>Agaricales</taxon>
        <taxon>Marasmiineae</taxon>
        <taxon>Mycenaceae</taxon>
        <taxon>Mycena</taxon>
    </lineage>
</organism>
<feature type="region of interest" description="Disordered" evidence="1">
    <location>
        <begin position="104"/>
        <end position="126"/>
    </location>
</feature>
<keyword evidence="3" id="KW-1185">Reference proteome</keyword>
<sequence length="272" mass="30600">MPGTSQFKHRPTAALTANDVAFLNMAYNWISAILETLPSRNVDKPKLDPTVQERFSALARLSYCDCCRRFSAVPLHSVALQQLQRRSYTLFYFGPPLHLPSFKTRSGRVRRSRSASGRPARPHHRPSAYTYQIENNITLGLGCAGHWAVRHRSRAEQSSLVGLNAGRRAGRGGVGGGHWMELISCAICETLQTCPCQARPELRAFEHSLLIHILHKTEMSHYSSRASSPTMGDADAYWSRPKSVYSAEELSFWDRVCRFFGGLSCTDDDYYD</sequence>
<protein>
    <submittedName>
        <fullName evidence="2">Uncharacterized protein</fullName>
    </submittedName>
</protein>
<dbReference type="Proteomes" id="UP000815677">
    <property type="component" value="Unassembled WGS sequence"/>
</dbReference>
<evidence type="ECO:0000313" key="2">
    <source>
        <dbReference type="EMBL" id="GAT50937.1"/>
    </source>
</evidence>
<accession>A0ABQ0LIR7</accession>
<gene>
    <name evidence="2" type="ORF">MCHLO_08124</name>
</gene>
<evidence type="ECO:0000256" key="1">
    <source>
        <dbReference type="SAM" id="MobiDB-lite"/>
    </source>
</evidence>
<reference evidence="2" key="1">
    <citation type="submission" date="2014-09" db="EMBL/GenBank/DDBJ databases">
        <title>Genome sequence of the luminous mushroom Mycena chlorophos for searching fungal bioluminescence genes.</title>
        <authorList>
            <person name="Tanaka Y."/>
            <person name="Kasuga D."/>
            <person name="Oba Y."/>
            <person name="Hase S."/>
            <person name="Sato K."/>
            <person name="Oba Y."/>
            <person name="Sakakibara Y."/>
        </authorList>
    </citation>
    <scope>NUCLEOTIDE SEQUENCE</scope>
</reference>
<proteinExistence type="predicted"/>
<dbReference type="EMBL" id="DF846747">
    <property type="protein sequence ID" value="GAT50937.1"/>
    <property type="molecule type" value="Genomic_DNA"/>
</dbReference>
<evidence type="ECO:0000313" key="3">
    <source>
        <dbReference type="Proteomes" id="UP000815677"/>
    </source>
</evidence>
<name>A0ABQ0LIR7_MYCCL</name>